<dbReference type="Proteomes" id="UP000830434">
    <property type="component" value="Chromosome"/>
</dbReference>
<gene>
    <name evidence="1" type="ORF">M0R88_02975</name>
</gene>
<protein>
    <submittedName>
        <fullName evidence="1">Uncharacterized protein</fullName>
    </submittedName>
</protein>
<organism evidence="1 2">
    <name type="scientific">Halorussus gelatinilyticus</name>
    <dbReference type="NCBI Taxonomy" id="2937524"/>
    <lineage>
        <taxon>Archaea</taxon>
        <taxon>Methanobacteriati</taxon>
        <taxon>Methanobacteriota</taxon>
        <taxon>Stenosarchaea group</taxon>
        <taxon>Halobacteria</taxon>
        <taxon>Halobacteriales</taxon>
        <taxon>Haladaptataceae</taxon>
        <taxon>Halorussus</taxon>
    </lineage>
</organism>
<dbReference type="GeneID" id="72188784"/>
<name>A0A8U0IL65_9EURY</name>
<evidence type="ECO:0000313" key="2">
    <source>
        <dbReference type="Proteomes" id="UP000830434"/>
    </source>
</evidence>
<reference evidence="1" key="1">
    <citation type="submission" date="2022-04" db="EMBL/GenBank/DDBJ databases">
        <title>Diverse halophilic archaea isolated from saline environments.</title>
        <authorList>
            <person name="Cui H.-L."/>
        </authorList>
    </citation>
    <scope>NUCLEOTIDE SEQUENCE</scope>
    <source>
        <strain evidence="1">XZYJT40</strain>
    </source>
</reference>
<dbReference type="KEGG" id="haxz:M0R88_02975"/>
<sequence length="142" mass="14460">MDRRQYIGAITAVLGSTSVAGCAGLLPFGNENGTPEYPGGTVLVENMGETAVNVSVTVTQAKYDTSIDASVSAGETLTRREFVTADPGDVVTLTAQLGSEGGPTEFQFLPAGGDGDSPPEVARLTFENAVEASATWTAVGGT</sequence>
<keyword evidence="2" id="KW-1185">Reference proteome</keyword>
<dbReference type="RefSeq" id="WP_248655478.1">
    <property type="nucleotide sequence ID" value="NZ_CP096658.1"/>
</dbReference>
<dbReference type="EMBL" id="CP096658">
    <property type="protein sequence ID" value="UPW01072.1"/>
    <property type="molecule type" value="Genomic_DNA"/>
</dbReference>
<dbReference type="AlphaFoldDB" id="A0A8U0IL65"/>
<dbReference type="PROSITE" id="PS51257">
    <property type="entry name" value="PROKAR_LIPOPROTEIN"/>
    <property type="match status" value="1"/>
</dbReference>
<accession>A0A8U0IL65</accession>
<proteinExistence type="predicted"/>
<evidence type="ECO:0000313" key="1">
    <source>
        <dbReference type="EMBL" id="UPW01072.1"/>
    </source>
</evidence>